<evidence type="ECO:0000313" key="3">
    <source>
        <dbReference type="EMBL" id="EEH55385.1"/>
    </source>
</evidence>
<dbReference type="SMART" id="SM00165">
    <property type="entry name" value="UBA"/>
    <property type="match status" value="2"/>
</dbReference>
<evidence type="ECO:0000259" key="1">
    <source>
        <dbReference type="PROSITE" id="PS50030"/>
    </source>
</evidence>
<dbReference type="Gene3D" id="3.10.20.90">
    <property type="entry name" value="Phosphatidylinositol 3-kinase Catalytic Subunit, Chain A, domain 1"/>
    <property type="match status" value="1"/>
</dbReference>
<dbReference type="InterPro" id="IPR000626">
    <property type="entry name" value="Ubiquitin-like_dom"/>
</dbReference>
<dbReference type="Pfam" id="PF00240">
    <property type="entry name" value="ubiquitin"/>
    <property type="match status" value="1"/>
</dbReference>
<dbReference type="EMBL" id="GG663742">
    <property type="protein sequence ID" value="EEH55385.1"/>
    <property type="molecule type" value="Genomic_DNA"/>
</dbReference>
<gene>
    <name evidence="3" type="ORF">MICPUCDRAFT_40880</name>
</gene>
<sequence>MKLHVLTLAGAKELTGVESDDTVDALKRRLHEAALVSEEPSGQRLMHAGKTLNDGELLSDAGVVEGDVIVFMARREKDSETNRWEQRDANKPVPDLSEINRTMLSAKAGVSVAAADGQEGAGSVEESLQGLRIADGEDGAAAESRGRGGIGITLPEPDADALKQIVEMGFPEARARKALLLHRNHPPAAMEWLLEVGDSPEADAELTEEQILQLVNTALPGRAMLMPGQQATPAEPAEPEEAVVQRVMEMGFPREDVLVALRATHNNHDAACAWLLGERSGVVREQMTVAQGNPESMQMLLGDILSHPAIQQGMQSERVLQAFQAMIEDPSSAHAYLNDPEVGPILLRVHSILSRVAGQSAPP</sequence>
<dbReference type="PROSITE" id="PS50053">
    <property type="entry name" value="UBIQUITIN_2"/>
    <property type="match status" value="1"/>
</dbReference>
<dbReference type="KEGG" id="mpp:MICPUCDRAFT_40880"/>
<dbReference type="SUPFAM" id="SSF46934">
    <property type="entry name" value="UBA-like"/>
    <property type="match status" value="2"/>
</dbReference>
<name>C1MX24_MICPC</name>
<keyword evidence="4" id="KW-1185">Reference proteome</keyword>
<dbReference type="InterPro" id="IPR052476">
    <property type="entry name" value="UBAC1"/>
</dbReference>
<feature type="domain" description="UBA" evidence="1">
    <location>
        <begin position="156"/>
        <end position="196"/>
    </location>
</feature>
<dbReference type="Gene3D" id="1.10.260.100">
    <property type="match status" value="1"/>
</dbReference>
<dbReference type="OMA" id="IRHIMSA"/>
<dbReference type="PROSITE" id="PS50030">
    <property type="entry name" value="UBA"/>
    <property type="match status" value="2"/>
</dbReference>
<dbReference type="InterPro" id="IPR015940">
    <property type="entry name" value="UBA"/>
</dbReference>
<dbReference type="InterPro" id="IPR029071">
    <property type="entry name" value="Ubiquitin-like_domsf"/>
</dbReference>
<dbReference type="GeneID" id="9685762"/>
<dbReference type="OrthoDB" id="336240at2759"/>
<dbReference type="PANTHER" id="PTHR46738:SF1">
    <property type="entry name" value="UBIQUITIN-ASSOCIATED DOMAIN-CONTAINING PROTEIN 1"/>
    <property type="match status" value="1"/>
</dbReference>
<dbReference type="Proteomes" id="UP000001876">
    <property type="component" value="Unassembled WGS sequence"/>
</dbReference>
<dbReference type="AlphaFoldDB" id="C1MX24"/>
<dbReference type="GO" id="GO:0000151">
    <property type="term" value="C:ubiquitin ligase complex"/>
    <property type="evidence" value="ECO:0007669"/>
    <property type="project" value="TreeGrafter"/>
</dbReference>
<evidence type="ECO:0000313" key="4">
    <source>
        <dbReference type="Proteomes" id="UP000001876"/>
    </source>
</evidence>
<dbReference type="STRING" id="564608.C1MX24"/>
<proteinExistence type="predicted"/>
<dbReference type="Pfam" id="PF00627">
    <property type="entry name" value="UBA"/>
    <property type="match status" value="1"/>
</dbReference>
<protein>
    <submittedName>
        <fullName evidence="3">Predicted protein</fullName>
    </submittedName>
</protein>
<feature type="domain" description="Ubiquitin-like" evidence="2">
    <location>
        <begin position="1"/>
        <end position="78"/>
    </location>
</feature>
<dbReference type="PANTHER" id="PTHR46738">
    <property type="entry name" value="UBIQUITIN-ASSOCIATED DOMAIN-CONTAINING PROTEIN 1"/>
    <property type="match status" value="1"/>
</dbReference>
<dbReference type="eggNOG" id="ENOG502QQQ6">
    <property type="taxonomic scope" value="Eukaryota"/>
</dbReference>
<dbReference type="Pfam" id="PF22562">
    <property type="entry name" value="UBA_7"/>
    <property type="match status" value="1"/>
</dbReference>
<reference evidence="3 4" key="1">
    <citation type="journal article" date="2009" name="Science">
        <title>Green evolution and dynamic adaptations revealed by genomes of the marine picoeukaryotes Micromonas.</title>
        <authorList>
            <person name="Worden A.Z."/>
            <person name="Lee J.H."/>
            <person name="Mock T."/>
            <person name="Rouze P."/>
            <person name="Simmons M.P."/>
            <person name="Aerts A.L."/>
            <person name="Allen A.E."/>
            <person name="Cuvelier M.L."/>
            <person name="Derelle E."/>
            <person name="Everett M.V."/>
            <person name="Foulon E."/>
            <person name="Grimwood J."/>
            <person name="Gundlach H."/>
            <person name="Henrissat B."/>
            <person name="Napoli C."/>
            <person name="McDonald S.M."/>
            <person name="Parker M.S."/>
            <person name="Rombauts S."/>
            <person name="Salamov A."/>
            <person name="Von Dassow P."/>
            <person name="Badger J.H."/>
            <person name="Coutinho P.M."/>
            <person name="Demir E."/>
            <person name="Dubchak I."/>
            <person name="Gentemann C."/>
            <person name="Eikrem W."/>
            <person name="Gready J.E."/>
            <person name="John U."/>
            <person name="Lanier W."/>
            <person name="Lindquist E.A."/>
            <person name="Lucas S."/>
            <person name="Mayer K.F."/>
            <person name="Moreau H."/>
            <person name="Not F."/>
            <person name="Otillar R."/>
            <person name="Panaud O."/>
            <person name="Pangilinan J."/>
            <person name="Paulsen I."/>
            <person name="Piegu B."/>
            <person name="Poliakov A."/>
            <person name="Robbens S."/>
            <person name="Schmutz J."/>
            <person name="Toulza E."/>
            <person name="Wyss T."/>
            <person name="Zelensky A."/>
            <person name="Zhou K."/>
            <person name="Armbrust E.V."/>
            <person name="Bhattacharya D."/>
            <person name="Goodenough U.W."/>
            <person name="Van de Peer Y."/>
            <person name="Grigoriev I.V."/>
        </authorList>
    </citation>
    <scope>NUCLEOTIDE SEQUENCE [LARGE SCALE GENOMIC DNA]</scope>
    <source>
        <strain evidence="3 4">CCMP1545</strain>
    </source>
</reference>
<dbReference type="InterPro" id="IPR009060">
    <property type="entry name" value="UBA-like_sf"/>
</dbReference>
<evidence type="ECO:0000259" key="2">
    <source>
        <dbReference type="PROSITE" id="PS50053"/>
    </source>
</evidence>
<dbReference type="RefSeq" id="XP_003060616.1">
    <property type="nucleotide sequence ID" value="XM_003060570.1"/>
</dbReference>
<dbReference type="GO" id="GO:0031593">
    <property type="term" value="F:polyubiquitin modification-dependent protein binding"/>
    <property type="evidence" value="ECO:0007669"/>
    <property type="project" value="UniProtKB-ARBA"/>
</dbReference>
<dbReference type="Gene3D" id="1.10.8.10">
    <property type="entry name" value="DNA helicase RuvA subunit, C-terminal domain"/>
    <property type="match status" value="2"/>
</dbReference>
<dbReference type="SUPFAM" id="SSF54236">
    <property type="entry name" value="Ubiquitin-like"/>
    <property type="match status" value="1"/>
</dbReference>
<organism evidence="4">
    <name type="scientific">Micromonas pusilla (strain CCMP1545)</name>
    <name type="common">Picoplanktonic green alga</name>
    <dbReference type="NCBI Taxonomy" id="564608"/>
    <lineage>
        <taxon>Eukaryota</taxon>
        <taxon>Viridiplantae</taxon>
        <taxon>Chlorophyta</taxon>
        <taxon>Mamiellophyceae</taxon>
        <taxon>Mamiellales</taxon>
        <taxon>Mamiellaceae</taxon>
        <taxon>Micromonas</taxon>
    </lineage>
</organism>
<dbReference type="SMART" id="SM00213">
    <property type="entry name" value="UBQ"/>
    <property type="match status" value="1"/>
</dbReference>
<feature type="domain" description="UBA" evidence="1">
    <location>
        <begin position="238"/>
        <end position="278"/>
    </location>
</feature>
<accession>C1MX24</accession>